<dbReference type="Proteomes" id="UP000229782">
    <property type="component" value="Unassembled WGS sequence"/>
</dbReference>
<evidence type="ECO:0000313" key="8">
    <source>
        <dbReference type="EMBL" id="PIR03072.1"/>
    </source>
</evidence>
<feature type="transmembrane region" description="Helical" evidence="6">
    <location>
        <begin position="7"/>
        <end position="29"/>
    </location>
</feature>
<keyword evidence="6" id="KW-1133">Transmembrane helix</keyword>
<dbReference type="SUPFAM" id="SSF52833">
    <property type="entry name" value="Thioredoxin-like"/>
    <property type="match status" value="1"/>
</dbReference>
<protein>
    <submittedName>
        <fullName evidence="8">Disulfide bond formation protein DsbA</fullName>
    </submittedName>
</protein>
<dbReference type="Pfam" id="PF13462">
    <property type="entry name" value="Thioredoxin_4"/>
    <property type="match status" value="1"/>
</dbReference>
<keyword evidence="4" id="KW-1015">Disulfide bond</keyword>
<evidence type="ECO:0000256" key="6">
    <source>
        <dbReference type="SAM" id="Phobius"/>
    </source>
</evidence>
<dbReference type="EMBL" id="PCWM01000055">
    <property type="protein sequence ID" value="PIR03072.1"/>
    <property type="molecule type" value="Genomic_DNA"/>
</dbReference>
<reference evidence="8 9" key="1">
    <citation type="submission" date="2017-09" db="EMBL/GenBank/DDBJ databases">
        <title>Depth-based differentiation of microbial function through sediment-hosted aquifers and enrichment of novel symbionts in the deep terrestrial subsurface.</title>
        <authorList>
            <person name="Probst A.J."/>
            <person name="Ladd B."/>
            <person name="Jarett J.K."/>
            <person name="Geller-Mcgrath D.E."/>
            <person name="Sieber C.M."/>
            <person name="Emerson J.B."/>
            <person name="Anantharaman K."/>
            <person name="Thomas B.C."/>
            <person name="Malmstrom R."/>
            <person name="Stieglmeier M."/>
            <person name="Klingl A."/>
            <person name="Woyke T."/>
            <person name="Ryan C.M."/>
            <person name="Banfield J.F."/>
        </authorList>
    </citation>
    <scope>NUCLEOTIDE SEQUENCE [LARGE SCALE GENOMIC DNA]</scope>
    <source>
        <strain evidence="8">CG11_big_fil_rev_8_21_14_0_20_43_7</strain>
    </source>
</reference>
<keyword evidence="3" id="KW-0560">Oxidoreductase</keyword>
<keyword evidence="6" id="KW-0812">Transmembrane</keyword>
<keyword evidence="2" id="KW-0732">Signal</keyword>
<evidence type="ECO:0000256" key="5">
    <source>
        <dbReference type="ARBA" id="ARBA00023284"/>
    </source>
</evidence>
<dbReference type="AlphaFoldDB" id="A0A2H0N2E3"/>
<evidence type="ECO:0000256" key="3">
    <source>
        <dbReference type="ARBA" id="ARBA00023002"/>
    </source>
</evidence>
<dbReference type="GO" id="GO:0016491">
    <property type="term" value="F:oxidoreductase activity"/>
    <property type="evidence" value="ECO:0007669"/>
    <property type="project" value="UniProtKB-KW"/>
</dbReference>
<evidence type="ECO:0000256" key="4">
    <source>
        <dbReference type="ARBA" id="ARBA00023157"/>
    </source>
</evidence>
<feature type="domain" description="Thioredoxin" evidence="7">
    <location>
        <begin position="26"/>
        <end position="215"/>
    </location>
</feature>
<accession>A0A2H0N2E3</accession>
<dbReference type="PROSITE" id="PS51352">
    <property type="entry name" value="THIOREDOXIN_2"/>
    <property type="match status" value="1"/>
</dbReference>
<dbReference type="PANTHER" id="PTHR13887">
    <property type="entry name" value="GLUTATHIONE S-TRANSFERASE KAPPA"/>
    <property type="match status" value="1"/>
</dbReference>
<keyword evidence="5" id="KW-0676">Redox-active center</keyword>
<proteinExistence type="inferred from homology"/>
<comment type="similarity">
    <text evidence="1">Belongs to the thioredoxin family. DsbA subfamily.</text>
</comment>
<gene>
    <name evidence="8" type="ORF">COV60_02355</name>
</gene>
<evidence type="ECO:0000259" key="7">
    <source>
        <dbReference type="PROSITE" id="PS51352"/>
    </source>
</evidence>
<dbReference type="PANTHER" id="PTHR13887:SF14">
    <property type="entry name" value="DISULFIDE BOND FORMATION PROTEIN D"/>
    <property type="match status" value="1"/>
</dbReference>
<comment type="caution">
    <text evidence="8">The sequence shown here is derived from an EMBL/GenBank/DDBJ whole genome shotgun (WGS) entry which is preliminary data.</text>
</comment>
<dbReference type="InterPro" id="IPR012336">
    <property type="entry name" value="Thioredoxin-like_fold"/>
</dbReference>
<dbReference type="InterPro" id="IPR036249">
    <property type="entry name" value="Thioredoxin-like_sf"/>
</dbReference>
<keyword evidence="6" id="KW-0472">Membrane</keyword>
<evidence type="ECO:0000313" key="9">
    <source>
        <dbReference type="Proteomes" id="UP000229782"/>
    </source>
</evidence>
<name>A0A2H0N2E3_9BACT</name>
<organism evidence="8 9">
    <name type="scientific">Candidatus Magasanikbacteria bacterium CG11_big_fil_rev_8_21_14_0_20_43_7</name>
    <dbReference type="NCBI Taxonomy" id="1974654"/>
    <lineage>
        <taxon>Bacteria</taxon>
        <taxon>Candidatus Magasanikiibacteriota</taxon>
    </lineage>
</organism>
<dbReference type="InterPro" id="IPR013766">
    <property type="entry name" value="Thioredoxin_domain"/>
</dbReference>
<evidence type="ECO:0000256" key="2">
    <source>
        <dbReference type="ARBA" id="ARBA00022729"/>
    </source>
</evidence>
<evidence type="ECO:0000256" key="1">
    <source>
        <dbReference type="ARBA" id="ARBA00005791"/>
    </source>
</evidence>
<sequence>MTKSNKSLLLWGSVILGIIVLVVLLAMFGNNTSPGSSTSLSVGVNSEDHTKGAENPKVTIVEYSDFQCPGCAGSYPMLKQLVEAFPNDVSFTYRHYPLLQLHANAELAGQASESAGLQGKFWDMHDVIFNTQTQWSGLEDPTEFFTTLAESIGLDTEQFATDLTSNEVKKRVAKNLTEATSMRLPGTPSFFLNGSLIEHPGSYAGFKSLIDAELAR</sequence>
<dbReference type="Gene3D" id="3.40.30.10">
    <property type="entry name" value="Glutaredoxin"/>
    <property type="match status" value="1"/>
</dbReference>